<reference evidence="2" key="1">
    <citation type="submission" date="2019-10" db="EMBL/GenBank/DDBJ databases">
        <title>Metagenomic sequencing of thiosulfate-disproportionating enrichment culture.</title>
        <authorList>
            <person name="Umezawa K."/>
            <person name="Kojima H."/>
            <person name="Fukui M."/>
        </authorList>
    </citation>
    <scope>NUCLEOTIDE SEQUENCE</scope>
    <source>
        <strain evidence="2">45J</strain>
    </source>
</reference>
<dbReference type="AlphaFoldDB" id="A0A5J4L7F8"/>
<gene>
    <name evidence="2" type="ORF">A45J_2606</name>
</gene>
<dbReference type="Gene3D" id="3.90.320.10">
    <property type="match status" value="1"/>
</dbReference>
<dbReference type="EMBL" id="BLAB01000001">
    <property type="protein sequence ID" value="GER94840.1"/>
    <property type="molecule type" value="Genomic_DNA"/>
</dbReference>
<organism evidence="2">
    <name type="scientific">hot springs metagenome</name>
    <dbReference type="NCBI Taxonomy" id="433727"/>
    <lineage>
        <taxon>unclassified sequences</taxon>
        <taxon>metagenomes</taxon>
        <taxon>ecological metagenomes</taxon>
    </lineage>
</organism>
<evidence type="ECO:0000313" key="2">
    <source>
        <dbReference type="EMBL" id="GER94840.1"/>
    </source>
</evidence>
<dbReference type="Pfam" id="PF12705">
    <property type="entry name" value="PDDEXK_1"/>
    <property type="match status" value="1"/>
</dbReference>
<dbReference type="InterPro" id="IPR011604">
    <property type="entry name" value="PDDEXK-like_dom_sf"/>
</dbReference>
<feature type="domain" description="PD-(D/E)XK endonuclease-like" evidence="1">
    <location>
        <begin position="7"/>
        <end position="243"/>
    </location>
</feature>
<comment type="caution">
    <text evidence="2">The sequence shown here is derived from an EMBL/GenBank/DDBJ whole genome shotgun (WGS) entry which is preliminary data.</text>
</comment>
<evidence type="ECO:0000259" key="1">
    <source>
        <dbReference type="Pfam" id="PF12705"/>
    </source>
</evidence>
<sequence>MPEIKYLTASSLRDFRTCGEKGRLAHIERIRLNRKKSSTEFGKACHAAVEKFYRSGNHPADTFSLIWQDEEIFPDIYSGNDTHEGLLRTGSALMSLFPKHRARPLNPLYLEKPWQCVVANEVPFFGVIDYDGLYGHDDDYSEVIDWKTSACRYPDWKVQLDMQLTSYAYLKAVNQRMPDRVGFGVLVKKKREPEIQFMYSRRTISQLREWEKLAIQTWRDIHDGKLQKEPGDYCGYCDYLPLCLRQDIPENYYKMVPVSRRFKPEEEDRE</sequence>
<name>A0A5J4L7F8_9ZZZZ</name>
<proteinExistence type="predicted"/>
<accession>A0A5J4L7F8</accession>
<dbReference type="InterPro" id="IPR038726">
    <property type="entry name" value="PDDEXK_AddAB-type"/>
</dbReference>
<protein>
    <submittedName>
        <fullName evidence="2">PD-(D/E)XK nuclease family protein</fullName>
    </submittedName>
</protein>